<dbReference type="OrthoDB" id="2690797at2"/>
<dbReference type="Pfam" id="PF11104">
    <property type="entry name" value="PilM_2"/>
    <property type="match status" value="1"/>
</dbReference>
<dbReference type="EMBL" id="VYKL01000020">
    <property type="protein sequence ID" value="KAA9023134.1"/>
    <property type="molecule type" value="Genomic_DNA"/>
</dbReference>
<evidence type="ECO:0000313" key="1">
    <source>
        <dbReference type="EMBL" id="KAA9023134.1"/>
    </source>
</evidence>
<protein>
    <submittedName>
        <fullName evidence="1">Pilus assembly protein PilM</fullName>
    </submittedName>
</protein>
<gene>
    <name evidence="1" type="ORF">F4V44_13615</name>
</gene>
<accession>A0A5J5HRE8</accession>
<dbReference type="PANTHER" id="PTHR32432:SF3">
    <property type="entry name" value="ETHANOLAMINE UTILIZATION PROTEIN EUTJ"/>
    <property type="match status" value="1"/>
</dbReference>
<dbReference type="PANTHER" id="PTHR32432">
    <property type="entry name" value="CELL DIVISION PROTEIN FTSA-RELATED"/>
    <property type="match status" value="1"/>
</dbReference>
<dbReference type="AlphaFoldDB" id="A0A5J5HRE8"/>
<sequence length="328" mass="38313">MPLSFLSPKKRIVNMIITDHFIRYVELKQANPPIAHKFGERMIPVGVISNGKIQDYETLVMILEECLQEWKIQKRQVRFLVPESFVIIRKLNIPANVQDDEIKGYLYLELGSSIHLPFDEPVFDAVVLSSDAEKKEILIFAAQEENVMEYADLFSEVKLNPVEAEISPLALYRLYYHLQEDKENGDLLAVQFDINTVNICIFENHIPFFMHHLPIEFDVEKWEAKLNRAEQYELNFIGKQSDLDYQFEDIYKEINRLMDFYRYSLHQGKKKVSKILLNGDHPMIEKIQSDFKDRFDIPIETISLEGIQDDHSLPYTHYLALGLALKGG</sequence>
<dbReference type="Proteomes" id="UP000326671">
    <property type="component" value="Unassembled WGS sequence"/>
</dbReference>
<dbReference type="Gene3D" id="3.30.1490.300">
    <property type="match status" value="1"/>
</dbReference>
<dbReference type="Gene3D" id="3.30.420.40">
    <property type="match status" value="2"/>
</dbReference>
<comment type="caution">
    <text evidence="1">The sequence shown here is derived from an EMBL/GenBank/DDBJ whole genome shotgun (WGS) entry which is preliminary data.</text>
</comment>
<proteinExistence type="predicted"/>
<dbReference type="PIRSF" id="PIRSF019169">
    <property type="entry name" value="PilM"/>
    <property type="match status" value="1"/>
</dbReference>
<keyword evidence="2" id="KW-1185">Reference proteome</keyword>
<name>A0A5J5HRE8_9BACI</name>
<dbReference type="InterPro" id="IPR005883">
    <property type="entry name" value="PilM"/>
</dbReference>
<dbReference type="RefSeq" id="WP_150440572.1">
    <property type="nucleotide sequence ID" value="NZ_VYKL01000020.1"/>
</dbReference>
<reference evidence="1 2" key="1">
    <citation type="submission" date="2019-09" db="EMBL/GenBank/DDBJ databases">
        <title>Whole genome sequences of isolates from the Mars Exploration Rovers.</title>
        <authorList>
            <person name="Seuylemezian A."/>
            <person name="Vaishampayan P."/>
        </authorList>
    </citation>
    <scope>NUCLEOTIDE SEQUENCE [LARGE SCALE GENOMIC DNA]</scope>
    <source>
        <strain evidence="1 2">MER_TA_151</strain>
    </source>
</reference>
<organism evidence="1 2">
    <name type="scientific">Niallia endozanthoxylica</name>
    <dbReference type="NCBI Taxonomy" id="2036016"/>
    <lineage>
        <taxon>Bacteria</taxon>
        <taxon>Bacillati</taxon>
        <taxon>Bacillota</taxon>
        <taxon>Bacilli</taxon>
        <taxon>Bacillales</taxon>
        <taxon>Bacillaceae</taxon>
        <taxon>Niallia</taxon>
    </lineage>
</organism>
<evidence type="ECO:0000313" key="2">
    <source>
        <dbReference type="Proteomes" id="UP000326671"/>
    </source>
</evidence>
<dbReference type="InterPro" id="IPR050696">
    <property type="entry name" value="FtsA/MreB"/>
</dbReference>